<evidence type="ECO:0000313" key="2">
    <source>
        <dbReference type="EMBL" id="STZ14002.1"/>
    </source>
</evidence>
<dbReference type="SUPFAM" id="SSF69796">
    <property type="entry name" value="Thymidylate synthase-complementing protein Thy1"/>
    <property type="match status" value="1"/>
</dbReference>
<dbReference type="STRING" id="34060.B0181_10915"/>
<dbReference type="Proteomes" id="UP000190435">
    <property type="component" value="Unassembled WGS sequence"/>
</dbReference>
<dbReference type="PROSITE" id="PS51331">
    <property type="entry name" value="THYX"/>
    <property type="match status" value="1"/>
</dbReference>
<evidence type="ECO:0000313" key="3">
    <source>
        <dbReference type="Proteomes" id="UP000190435"/>
    </source>
</evidence>
<dbReference type="Proteomes" id="UP000255279">
    <property type="component" value="Unassembled WGS sequence"/>
</dbReference>
<dbReference type="InterPro" id="IPR036098">
    <property type="entry name" value="Thymidylate_synthase_ThyX_sf"/>
</dbReference>
<gene>
    <name evidence="1" type="ORF">B0181_10915</name>
    <name evidence="2" type="ORF">NCTC10293_01589</name>
</gene>
<accession>A0A1S9ZUV0</accession>
<proteinExistence type="predicted"/>
<dbReference type="PANTHER" id="PTHR34934">
    <property type="entry name" value="FLAVIN-DEPENDENT THYMIDYLATE SYNTHASE"/>
    <property type="match status" value="1"/>
</dbReference>
<dbReference type="RefSeq" id="WP_078277515.1">
    <property type="nucleotide sequence ID" value="NZ_CAACXO010000052.1"/>
</dbReference>
<dbReference type="Gene3D" id="3.30.1360.170">
    <property type="match status" value="1"/>
</dbReference>
<evidence type="ECO:0000313" key="4">
    <source>
        <dbReference type="Proteomes" id="UP000255279"/>
    </source>
</evidence>
<dbReference type="AlphaFoldDB" id="A0A1S9ZUV0"/>
<dbReference type="GO" id="GO:0050660">
    <property type="term" value="F:flavin adenine dinucleotide binding"/>
    <property type="evidence" value="ECO:0007669"/>
    <property type="project" value="InterPro"/>
</dbReference>
<dbReference type="InterPro" id="IPR003669">
    <property type="entry name" value="Thymidylate_synthase_ThyX"/>
</dbReference>
<dbReference type="PANTHER" id="PTHR34934:SF1">
    <property type="entry name" value="FLAVIN-DEPENDENT THYMIDYLATE SYNTHASE"/>
    <property type="match status" value="1"/>
</dbReference>
<dbReference type="GO" id="GO:0006231">
    <property type="term" value="P:dTMP biosynthetic process"/>
    <property type="evidence" value="ECO:0007669"/>
    <property type="project" value="InterPro"/>
</dbReference>
<dbReference type="GO" id="GO:0050797">
    <property type="term" value="F:thymidylate synthase (FAD) activity"/>
    <property type="evidence" value="ECO:0007669"/>
    <property type="project" value="InterPro"/>
</dbReference>
<organism evidence="1 3">
    <name type="scientific">Moraxella caviae</name>
    <dbReference type="NCBI Taxonomy" id="34060"/>
    <lineage>
        <taxon>Bacteria</taxon>
        <taxon>Pseudomonadati</taxon>
        <taxon>Pseudomonadota</taxon>
        <taxon>Gammaproteobacteria</taxon>
        <taxon>Moraxellales</taxon>
        <taxon>Moraxellaceae</taxon>
        <taxon>Moraxella</taxon>
    </lineage>
</organism>
<evidence type="ECO:0000313" key="1">
    <source>
        <dbReference type="EMBL" id="OOR87190.1"/>
    </source>
</evidence>
<dbReference type="Pfam" id="PF02511">
    <property type="entry name" value="Thy1"/>
    <property type="match status" value="1"/>
</dbReference>
<keyword evidence="3" id="KW-1185">Reference proteome</keyword>
<dbReference type="GO" id="GO:0004799">
    <property type="term" value="F:thymidylate synthase activity"/>
    <property type="evidence" value="ECO:0007669"/>
    <property type="project" value="TreeGrafter"/>
</dbReference>
<sequence>MIKATIIADSVSAHTGQRITTFELEYHRFIHSELMTHRQFSRNAASSRAIPIDKMIEQVQTNPAIPVHWGLNQSGMQAKDEQADIDACNEAWCNARDSAIHHAYQLKNLGLHKQIVNRVLEPFQMMKTLVTATNFDNFFNLRCHKDAQPEIKELADKMYQAMQESEPNELRAGEWHTPYVNHSRHGIDDTLEYYIWDNDENIRYLTTEEAIKISCSCAAQVSYRKNDTSIEKALAIYDKLVNSEPVHASAFEHCATPIDIESTSDGITHFTIDDVPCSGNFTNWVQYRQLIPNYDCKGYSPKGFDKTTTRMATLSIPHDNC</sequence>
<dbReference type="GO" id="GO:0070402">
    <property type="term" value="F:NADPH binding"/>
    <property type="evidence" value="ECO:0007669"/>
    <property type="project" value="TreeGrafter"/>
</dbReference>
<dbReference type="EMBL" id="MUXU01000082">
    <property type="protein sequence ID" value="OOR87190.1"/>
    <property type="molecule type" value="Genomic_DNA"/>
</dbReference>
<name>A0A1S9ZUV0_9GAMM</name>
<dbReference type="OrthoDB" id="9156729at2"/>
<reference evidence="1 3" key="1">
    <citation type="submission" date="2017-02" db="EMBL/GenBank/DDBJ databases">
        <title>Draft genome sequence of Moraxella caviae CCUG 355 type strain.</title>
        <authorList>
            <person name="Engstrom-Jakobsson H."/>
            <person name="Salva-Serra F."/>
            <person name="Thorell K."/>
            <person name="Gonzales-Siles L."/>
            <person name="Karlsson R."/>
            <person name="Boulund F."/>
            <person name="Engstrand L."/>
            <person name="Moore E."/>
        </authorList>
    </citation>
    <scope>NUCLEOTIDE SEQUENCE [LARGE SCALE GENOMIC DNA]</scope>
    <source>
        <strain evidence="1 3">CCUG 355</strain>
    </source>
</reference>
<dbReference type="EMBL" id="UGQE01000004">
    <property type="protein sequence ID" value="STZ14002.1"/>
    <property type="molecule type" value="Genomic_DNA"/>
</dbReference>
<reference evidence="2 4" key="2">
    <citation type="submission" date="2018-06" db="EMBL/GenBank/DDBJ databases">
        <authorList>
            <consortium name="Pathogen Informatics"/>
            <person name="Doyle S."/>
        </authorList>
    </citation>
    <scope>NUCLEOTIDE SEQUENCE [LARGE SCALE GENOMIC DNA]</scope>
    <source>
        <strain evidence="2 4">NCTC10293</strain>
    </source>
</reference>
<protein>
    <submittedName>
        <fullName evidence="2">FAD-dependent thymidylate synthase</fullName>
    </submittedName>
</protein>